<feature type="repeat" description="PPR" evidence="3">
    <location>
        <begin position="192"/>
        <end position="226"/>
    </location>
</feature>
<dbReference type="Gene3D" id="1.25.40.10">
    <property type="entry name" value="Tetratricopeptide repeat domain"/>
    <property type="match status" value="9"/>
</dbReference>
<comment type="similarity">
    <text evidence="1">Belongs to the PPR family. P subfamily.</text>
</comment>
<dbReference type="Pfam" id="PF13812">
    <property type="entry name" value="PPR_3"/>
    <property type="match status" value="1"/>
</dbReference>
<dbReference type="InterPro" id="IPR002885">
    <property type="entry name" value="PPR_rpt"/>
</dbReference>
<dbReference type="Pfam" id="PF13041">
    <property type="entry name" value="PPR_2"/>
    <property type="match status" value="4"/>
</dbReference>
<feature type="compositionally biased region" description="Basic residues" evidence="4">
    <location>
        <begin position="57"/>
        <end position="67"/>
    </location>
</feature>
<feature type="domain" description="PROP1-like PPR" evidence="5">
    <location>
        <begin position="266"/>
        <end position="417"/>
    </location>
</feature>
<keyword evidence="7" id="KW-1185">Reference proteome</keyword>
<evidence type="ECO:0000313" key="6">
    <source>
        <dbReference type="EMBL" id="KAJ8490431.1"/>
    </source>
</evidence>
<dbReference type="InterPro" id="IPR033443">
    <property type="entry name" value="PROP1-like_PPR_dom"/>
</dbReference>
<dbReference type="Pfam" id="PF01535">
    <property type="entry name" value="PPR"/>
    <property type="match status" value="5"/>
</dbReference>
<dbReference type="PROSITE" id="PS51375">
    <property type="entry name" value="PPR"/>
    <property type="match status" value="16"/>
</dbReference>
<dbReference type="Pfam" id="PF17177">
    <property type="entry name" value="PPR_long"/>
    <property type="match status" value="1"/>
</dbReference>
<feature type="repeat" description="PPR" evidence="3">
    <location>
        <begin position="402"/>
        <end position="436"/>
    </location>
</feature>
<evidence type="ECO:0000256" key="1">
    <source>
        <dbReference type="ARBA" id="ARBA00007626"/>
    </source>
</evidence>
<dbReference type="AlphaFoldDB" id="A0AAV8R0V2"/>
<feature type="repeat" description="PPR" evidence="3">
    <location>
        <begin position="297"/>
        <end position="331"/>
    </location>
</feature>
<accession>A0AAV8R0V2</accession>
<dbReference type="InterPro" id="IPR011990">
    <property type="entry name" value="TPR-like_helical_dom_sf"/>
</dbReference>
<dbReference type="NCBIfam" id="TIGR00756">
    <property type="entry name" value="PPR"/>
    <property type="match status" value="13"/>
</dbReference>
<feature type="repeat" description="PPR" evidence="3">
    <location>
        <begin position="814"/>
        <end position="848"/>
    </location>
</feature>
<organism evidence="6 7">
    <name type="scientific">Ensete ventricosum</name>
    <name type="common">Abyssinian banana</name>
    <name type="synonym">Musa ensete</name>
    <dbReference type="NCBI Taxonomy" id="4639"/>
    <lineage>
        <taxon>Eukaryota</taxon>
        <taxon>Viridiplantae</taxon>
        <taxon>Streptophyta</taxon>
        <taxon>Embryophyta</taxon>
        <taxon>Tracheophyta</taxon>
        <taxon>Spermatophyta</taxon>
        <taxon>Magnoliopsida</taxon>
        <taxon>Liliopsida</taxon>
        <taxon>Zingiberales</taxon>
        <taxon>Musaceae</taxon>
        <taxon>Ensete</taxon>
    </lineage>
</organism>
<feature type="repeat" description="PPR" evidence="3">
    <location>
        <begin position="437"/>
        <end position="471"/>
    </location>
</feature>
<feature type="repeat" description="PPR" evidence="3">
    <location>
        <begin position="262"/>
        <end position="296"/>
    </location>
</feature>
<dbReference type="PANTHER" id="PTHR47938">
    <property type="entry name" value="RESPIRATORY COMPLEX I CHAPERONE (CIA84), PUTATIVE (AFU_ORTHOLOGUE AFUA_2G06020)-RELATED"/>
    <property type="match status" value="1"/>
</dbReference>
<feature type="repeat" description="PPR" evidence="3">
    <location>
        <begin position="709"/>
        <end position="743"/>
    </location>
</feature>
<dbReference type="GO" id="GO:0003729">
    <property type="term" value="F:mRNA binding"/>
    <property type="evidence" value="ECO:0007669"/>
    <property type="project" value="TreeGrafter"/>
</dbReference>
<proteinExistence type="inferred from homology"/>
<feature type="repeat" description="PPR" evidence="3">
    <location>
        <begin position="541"/>
        <end position="575"/>
    </location>
</feature>
<evidence type="ECO:0000256" key="4">
    <source>
        <dbReference type="SAM" id="MobiDB-lite"/>
    </source>
</evidence>
<protein>
    <recommendedName>
        <fullName evidence="5">PROP1-like PPR domain-containing protein</fullName>
    </recommendedName>
</protein>
<feature type="compositionally biased region" description="Polar residues" evidence="4">
    <location>
        <begin position="39"/>
        <end position="53"/>
    </location>
</feature>
<feature type="repeat" description="PPR" evidence="3">
    <location>
        <begin position="640"/>
        <end position="674"/>
    </location>
</feature>
<feature type="repeat" description="PPR" evidence="3">
    <location>
        <begin position="849"/>
        <end position="883"/>
    </location>
</feature>
<evidence type="ECO:0000259" key="5">
    <source>
        <dbReference type="Pfam" id="PF17177"/>
    </source>
</evidence>
<reference evidence="6 7" key="1">
    <citation type="submission" date="2022-12" db="EMBL/GenBank/DDBJ databases">
        <title>Chromosome-scale assembly of the Ensete ventricosum genome.</title>
        <authorList>
            <person name="Dussert Y."/>
            <person name="Stocks J."/>
            <person name="Wendawek A."/>
            <person name="Woldeyes F."/>
            <person name="Nichols R.A."/>
            <person name="Borrell J.S."/>
        </authorList>
    </citation>
    <scope>NUCLEOTIDE SEQUENCE [LARGE SCALE GENOMIC DNA]</scope>
    <source>
        <strain evidence="7">cv. Maze</strain>
        <tissue evidence="6">Seeds</tissue>
    </source>
</reference>
<feature type="repeat" description="PPR" evidence="3">
    <location>
        <begin position="779"/>
        <end position="813"/>
    </location>
</feature>
<dbReference type="PANTHER" id="PTHR47938:SF35">
    <property type="entry name" value="PENTATRICOPEPTIDE REPEAT-CONTAINING PROTEIN 4, MITOCHONDRIAL-RELATED"/>
    <property type="match status" value="1"/>
</dbReference>
<dbReference type="Proteomes" id="UP001222027">
    <property type="component" value="Unassembled WGS sequence"/>
</dbReference>
<evidence type="ECO:0000313" key="7">
    <source>
        <dbReference type="Proteomes" id="UP001222027"/>
    </source>
</evidence>
<comment type="caution">
    <text evidence="6">The sequence shown here is derived from an EMBL/GenBank/DDBJ whole genome shotgun (WGS) entry which is preliminary data.</text>
</comment>
<evidence type="ECO:0000256" key="3">
    <source>
        <dbReference type="PROSITE-ProRule" id="PRU00708"/>
    </source>
</evidence>
<feature type="repeat" description="PPR" evidence="3">
    <location>
        <begin position="227"/>
        <end position="261"/>
    </location>
</feature>
<feature type="repeat" description="PPR" evidence="3">
    <location>
        <begin position="332"/>
        <end position="366"/>
    </location>
</feature>
<feature type="repeat" description="PPR" evidence="3">
    <location>
        <begin position="954"/>
        <end position="988"/>
    </location>
</feature>
<feature type="repeat" description="PPR" evidence="3">
    <location>
        <begin position="919"/>
        <end position="953"/>
    </location>
</feature>
<dbReference type="EMBL" id="JAQQAF010000004">
    <property type="protein sequence ID" value="KAJ8490431.1"/>
    <property type="molecule type" value="Genomic_DNA"/>
</dbReference>
<feature type="repeat" description="PPR" evidence="3">
    <location>
        <begin position="884"/>
        <end position="918"/>
    </location>
</feature>
<keyword evidence="2" id="KW-0677">Repeat</keyword>
<feature type="region of interest" description="Disordered" evidence="4">
    <location>
        <begin position="1"/>
        <end position="76"/>
    </location>
</feature>
<dbReference type="SUPFAM" id="SSF48452">
    <property type="entry name" value="TPR-like"/>
    <property type="match status" value="2"/>
</dbReference>
<sequence>MDCLRSPFLSPFTSSPQNPFALPRPRPRSKALDSKPPVRSSNASDPWSLSDGNSGRPRPRPYRRNPRKPLSDDDARRIIQAKAQYLSRLRRNQGSGAQTPRWIRRTPEQMAQLIEDDRDGHLYGKHVVAAIRKVRALAARPEGSYDMREVMASFVTKLSFREMCVVLKEQRGWRQVRDFFAWMKLQLCYRPSVIVYTIVLRIYGQVGKIKLAEQIFLEMLEAGCEPDEVACGTMLCAYARWGRHKDMMLFYSAVRRRDILPSVAVFNFMISSLQKRKLHVKVIQLWKQMLDDAVEPNRFTYTIIISSYAKENLVDDAFDAFRKMKKAGFPPEEATYSLLITLSVKHGKGDDALQLYEEMKTLAIIPSNYTLASLLTLHCKNANYTKALVLFTDMERNKIVLDEVIYGILIRIYGKLGLYEDALKTFEEIKIIGLLNDEKTYVAMANVHLNVGNYEEAVEVIELMRSRNVELSNFAYNVLLRCYVAKEDVVSAELTFRMLSKTGLPDAGCCNDLLRLYAKLGLFEKAKVLISQVRHDDIEFDEGLYKTVLEVYCKEGMIDDAEILMEEMENVDLAVDRNTKTSLMAMYGAAGGLLKAESLLKNLEQPDPIAFSVMLCLYLENGDSEKAKEILKSLCQTNGGLSTANQLISKYAREGSIVEVETLYRQILDLGFIPEDSVLASMITLYGRFHQLKQAQEVFASVSHSSKSAAAAYNSMIGAYCKCGDVDEAIRLYKEMINRAYSQDAVAISILVNALTKNGNYMEAERIIYDSFNTNMELDTVAYNTYIKSMLEAGKLHSAVSIYDRMISSGVPPSLQTYNTMISVHGQRGKLEKAIEMFQTAQGLGLSIDEKAYTNMISYYGKAGRTEEASILFAKMMEVGILPGRISYNTMINVYATSGLHREAEDLFQDMQRIGHFPDSLTYLALVRAFTESKKYSEAEKTIRRMIGEGIAPSSAHFNHLIFAFVKEGFILEAERVIREMRQTGLDPDLACCRTMMRAYMDYGLVEKGLSFFETVNKFLKPDGFILSAAAHLYEFAGKESEAGDIQDAINLNGLLIQDDFLSPMQTNSNQIWREQMIGERNILTRATNGNVLKEFLRLVCLEENQVERRSKNFFSCWMLTIQGFTDDLLVLQDRSEC</sequence>
<name>A0AAV8R0V2_ENSVE</name>
<gene>
    <name evidence="6" type="ORF">OPV22_012152</name>
</gene>
<evidence type="ECO:0000256" key="2">
    <source>
        <dbReference type="ARBA" id="ARBA00022737"/>
    </source>
</evidence>